<dbReference type="SUPFAM" id="SSF64376">
    <property type="entry name" value="YlxR-like"/>
    <property type="match status" value="1"/>
</dbReference>
<dbReference type="Proteomes" id="UP000069654">
    <property type="component" value="Unassembled WGS sequence"/>
</dbReference>
<evidence type="ECO:0000313" key="3">
    <source>
        <dbReference type="Proteomes" id="UP000069654"/>
    </source>
</evidence>
<dbReference type="PANTHER" id="PTHR34215">
    <property type="entry name" value="BLL0784 PROTEIN"/>
    <property type="match status" value="1"/>
</dbReference>
<evidence type="ECO:0000259" key="1">
    <source>
        <dbReference type="Pfam" id="PF04296"/>
    </source>
</evidence>
<comment type="caution">
    <text evidence="2">The sequence shown here is derived from an EMBL/GenBank/DDBJ whole genome shotgun (WGS) entry which is preliminary data.</text>
</comment>
<dbReference type="AlphaFoldDB" id="A0A124E902"/>
<name>A0A124E902_MYCTH</name>
<dbReference type="InterPro" id="IPR037465">
    <property type="entry name" value="YlxR"/>
</dbReference>
<dbReference type="InterPro" id="IPR007393">
    <property type="entry name" value="YlxR_dom"/>
</dbReference>
<organism evidence="2 3">
    <name type="scientific">Mycolicibacterium thermoresistibile</name>
    <name type="common">Mycobacterium thermoresistibile</name>
    <dbReference type="NCBI Taxonomy" id="1797"/>
    <lineage>
        <taxon>Bacteria</taxon>
        <taxon>Bacillati</taxon>
        <taxon>Actinomycetota</taxon>
        <taxon>Actinomycetes</taxon>
        <taxon>Mycobacteriales</taxon>
        <taxon>Mycobacteriaceae</taxon>
        <taxon>Mycolicibacterium</taxon>
    </lineage>
</organism>
<dbReference type="InterPro" id="IPR035931">
    <property type="entry name" value="YlxR-like_sf"/>
</dbReference>
<sequence>MIQREKSAAVHRSPDGPVRTCIGCRQRELAVGLSRMVAVVDGNGGYAVVVDRTGNLPGRGAWLHPNEQCLEAARRRRAFARALRIPGSPDITAVIEHVAAATGSPPGEKDR</sequence>
<accession>A0A124E902</accession>
<evidence type="ECO:0000313" key="2">
    <source>
        <dbReference type="EMBL" id="GAT17319.1"/>
    </source>
</evidence>
<protein>
    <recommendedName>
        <fullName evidence="1">YlxR domain-containing protein</fullName>
    </recommendedName>
</protein>
<dbReference type="EMBL" id="BCTB01000052">
    <property type="protein sequence ID" value="GAT17319.1"/>
    <property type="molecule type" value="Genomic_DNA"/>
</dbReference>
<dbReference type="OrthoDB" id="5244965at2"/>
<reference evidence="3" key="2">
    <citation type="submission" date="2016-02" db="EMBL/GenBank/DDBJ databases">
        <title>Draft genome sequence of five rapidly growing Mycobacterium species.</title>
        <authorList>
            <person name="Katahira K."/>
            <person name="Gotou Y."/>
            <person name="Iida K."/>
            <person name="Ogura Y."/>
            <person name="Hayashi T."/>
        </authorList>
    </citation>
    <scope>NUCLEOTIDE SEQUENCE [LARGE SCALE GENOMIC DNA]</scope>
    <source>
        <strain evidence="3">JCM6362</strain>
    </source>
</reference>
<gene>
    <name evidence="2" type="ORF">RMCT_4288</name>
</gene>
<dbReference type="PANTHER" id="PTHR34215:SF1">
    <property type="entry name" value="YLXR DOMAIN-CONTAINING PROTEIN"/>
    <property type="match status" value="1"/>
</dbReference>
<proteinExistence type="predicted"/>
<dbReference type="Pfam" id="PF04296">
    <property type="entry name" value="YlxR"/>
    <property type="match status" value="1"/>
</dbReference>
<reference evidence="2 3" key="1">
    <citation type="journal article" date="2016" name="Genome Announc.">
        <title>Draft Genome Sequences of Five Rapidly Growing Mycobacterium Species, M. thermoresistibile, M. fortuitum subsp. acetamidolyticum, M. canariasense, M. brisbanense, and M. novocastrense.</title>
        <authorList>
            <person name="Katahira K."/>
            <person name="Ogura Y."/>
            <person name="Gotoh Y."/>
            <person name="Hayashi T."/>
        </authorList>
    </citation>
    <scope>NUCLEOTIDE SEQUENCE [LARGE SCALE GENOMIC DNA]</scope>
    <source>
        <strain evidence="2 3">JCM6362</strain>
    </source>
</reference>
<feature type="domain" description="YlxR" evidence="1">
    <location>
        <begin position="19"/>
        <end position="95"/>
    </location>
</feature>
<dbReference type="Gene3D" id="3.30.1230.10">
    <property type="entry name" value="YlxR-like"/>
    <property type="match status" value="1"/>
</dbReference>
<dbReference type="STRING" id="1797.RMCT_4288"/>